<reference evidence="1" key="1">
    <citation type="submission" date="2020-11" db="EMBL/GenBank/DDBJ databases">
        <authorList>
            <person name="Tran Van P."/>
        </authorList>
    </citation>
    <scope>NUCLEOTIDE SEQUENCE</scope>
</reference>
<dbReference type="EMBL" id="OC929168">
    <property type="protein sequence ID" value="CAD7658112.1"/>
    <property type="molecule type" value="Genomic_DNA"/>
</dbReference>
<evidence type="ECO:0000313" key="1">
    <source>
        <dbReference type="EMBL" id="CAD7658112.1"/>
    </source>
</evidence>
<dbReference type="AlphaFoldDB" id="A0A7R9MDE4"/>
<evidence type="ECO:0000313" key="2">
    <source>
        <dbReference type="Proteomes" id="UP000728032"/>
    </source>
</evidence>
<dbReference type="EMBL" id="CAJPVJ010014343">
    <property type="protein sequence ID" value="CAG2175298.1"/>
    <property type="molecule type" value="Genomic_DNA"/>
</dbReference>
<sequence>GSEKRTDARVRGKEIATPVMYAMPVYANGCYANQLVNGSYCAFGANDYCFWVNQNDNQSSYWATEADETSKEWHT</sequence>
<dbReference type="Proteomes" id="UP000728032">
    <property type="component" value="Unassembled WGS sequence"/>
</dbReference>
<name>A0A7R9MDE4_9ACAR</name>
<keyword evidence="2" id="KW-1185">Reference proteome</keyword>
<organism evidence="1">
    <name type="scientific">Oppiella nova</name>
    <dbReference type="NCBI Taxonomy" id="334625"/>
    <lineage>
        <taxon>Eukaryota</taxon>
        <taxon>Metazoa</taxon>
        <taxon>Ecdysozoa</taxon>
        <taxon>Arthropoda</taxon>
        <taxon>Chelicerata</taxon>
        <taxon>Arachnida</taxon>
        <taxon>Acari</taxon>
        <taxon>Acariformes</taxon>
        <taxon>Sarcoptiformes</taxon>
        <taxon>Oribatida</taxon>
        <taxon>Brachypylina</taxon>
        <taxon>Oppioidea</taxon>
        <taxon>Oppiidae</taxon>
        <taxon>Oppiella</taxon>
    </lineage>
</organism>
<gene>
    <name evidence="1" type="ORF">ONB1V03_LOCUS14737</name>
</gene>
<proteinExistence type="predicted"/>
<protein>
    <submittedName>
        <fullName evidence="1">Uncharacterized protein</fullName>
    </submittedName>
</protein>
<feature type="non-terminal residue" evidence="1">
    <location>
        <position position="75"/>
    </location>
</feature>
<accession>A0A7R9MDE4</accession>
<dbReference type="OrthoDB" id="73209at2759"/>